<evidence type="ECO:0000256" key="1">
    <source>
        <dbReference type="ARBA" id="ARBA00004123"/>
    </source>
</evidence>
<evidence type="ECO:0000313" key="15">
    <source>
        <dbReference type="Proteomes" id="UP001161438"/>
    </source>
</evidence>
<feature type="domain" description="Condensin complex subunit 1 C-terminal" evidence="12">
    <location>
        <begin position="991"/>
        <end position="1151"/>
    </location>
</feature>
<dbReference type="FunFam" id="1.25.10.10:FF:000272">
    <property type="entry name" value="Condensin complex subunit 1"/>
    <property type="match status" value="1"/>
</dbReference>
<dbReference type="GO" id="GO:0010032">
    <property type="term" value="P:meiotic chromosome condensation"/>
    <property type="evidence" value="ECO:0007669"/>
    <property type="project" value="TreeGrafter"/>
</dbReference>
<dbReference type="InterPro" id="IPR024324">
    <property type="entry name" value="Condensin_cplx_su1_N"/>
</dbReference>
<keyword evidence="8" id="KW-0539">Nucleus</keyword>
<feature type="coiled-coil region" evidence="11">
    <location>
        <begin position="462"/>
        <end position="489"/>
    </location>
</feature>
<dbReference type="GO" id="GO:0000779">
    <property type="term" value="C:condensed chromosome, centromeric region"/>
    <property type="evidence" value="ECO:0007669"/>
    <property type="project" value="TreeGrafter"/>
</dbReference>
<dbReference type="InterPro" id="IPR026971">
    <property type="entry name" value="CND1/NCAPD3"/>
</dbReference>
<dbReference type="EMBL" id="OX365768">
    <property type="protein sequence ID" value="CAI4035184.1"/>
    <property type="molecule type" value="Genomic_DNA"/>
</dbReference>
<gene>
    <name evidence="14" type="primary">SMKI12G3300</name>
    <name evidence="14" type="ORF">SMKI_12G3300</name>
</gene>
<feature type="domain" description="Condensin complex subunit 1 C-terminal" evidence="12">
    <location>
        <begin position="350"/>
        <end position="434"/>
    </location>
</feature>
<dbReference type="PANTHER" id="PTHR14222:SF2">
    <property type="entry name" value="CONDENSIN COMPLEX SUBUNIT 1"/>
    <property type="match status" value="1"/>
</dbReference>
<accession>A0AA35ISY1</accession>
<evidence type="ECO:0000256" key="4">
    <source>
        <dbReference type="ARBA" id="ARBA00022454"/>
    </source>
</evidence>
<keyword evidence="5 10" id="KW-0132">Cell division</keyword>
<evidence type="ECO:0000256" key="2">
    <source>
        <dbReference type="ARBA" id="ARBA00004286"/>
    </source>
</evidence>
<keyword evidence="11" id="KW-0175">Coiled coil</keyword>
<dbReference type="GeneID" id="80920038"/>
<evidence type="ECO:0000256" key="8">
    <source>
        <dbReference type="ARBA" id="ARBA00023242"/>
    </source>
</evidence>
<reference evidence="14" key="1">
    <citation type="submission" date="2022-10" db="EMBL/GenBank/DDBJ databases">
        <authorList>
            <person name="Byrne P K."/>
        </authorList>
    </citation>
    <scope>NUCLEOTIDE SEQUENCE</scope>
    <source>
        <strain evidence="14">IFO1815</strain>
    </source>
</reference>
<organism evidence="14 15">
    <name type="scientific">Saccharomyces mikatae IFO 1815</name>
    <dbReference type="NCBI Taxonomy" id="226126"/>
    <lineage>
        <taxon>Eukaryota</taxon>
        <taxon>Fungi</taxon>
        <taxon>Dikarya</taxon>
        <taxon>Ascomycota</taxon>
        <taxon>Saccharomycotina</taxon>
        <taxon>Saccharomycetes</taxon>
        <taxon>Saccharomycetales</taxon>
        <taxon>Saccharomycetaceae</taxon>
        <taxon>Saccharomyces</taxon>
    </lineage>
</organism>
<keyword evidence="9 10" id="KW-0131">Cell cycle</keyword>
<dbReference type="GO" id="GO:0000796">
    <property type="term" value="C:condensin complex"/>
    <property type="evidence" value="ECO:0007669"/>
    <property type="project" value="TreeGrafter"/>
</dbReference>
<dbReference type="GO" id="GO:0005634">
    <property type="term" value="C:nucleus"/>
    <property type="evidence" value="ECO:0007669"/>
    <property type="project" value="UniProtKB-SubCell"/>
</dbReference>
<keyword evidence="15" id="KW-1185">Reference proteome</keyword>
<evidence type="ECO:0000256" key="7">
    <source>
        <dbReference type="ARBA" id="ARBA00023067"/>
    </source>
</evidence>
<dbReference type="PIRSF" id="PIRSF017127">
    <property type="entry name" value="Condensin_D2"/>
    <property type="match status" value="1"/>
</dbReference>
<evidence type="ECO:0000256" key="9">
    <source>
        <dbReference type="ARBA" id="ARBA00023306"/>
    </source>
</evidence>
<dbReference type="Gene3D" id="1.25.10.10">
    <property type="entry name" value="Leucine-rich Repeat Variant"/>
    <property type="match status" value="2"/>
</dbReference>
<protein>
    <recommendedName>
        <fullName evidence="10">Condensin complex subunit 1</fullName>
    </recommendedName>
</protein>
<keyword evidence="4" id="KW-0158">Chromosome</keyword>
<dbReference type="InterPro" id="IPR016024">
    <property type="entry name" value="ARM-type_fold"/>
</dbReference>
<evidence type="ECO:0000256" key="11">
    <source>
        <dbReference type="SAM" id="Coils"/>
    </source>
</evidence>
<dbReference type="InterPro" id="IPR032682">
    <property type="entry name" value="Cnd1_C"/>
</dbReference>
<evidence type="ECO:0000259" key="12">
    <source>
        <dbReference type="Pfam" id="PF12717"/>
    </source>
</evidence>
<dbReference type="FunFam" id="1.25.10.10:FF:000687">
    <property type="entry name" value="Condensin complex subunit 1"/>
    <property type="match status" value="1"/>
</dbReference>
<dbReference type="SUPFAM" id="SSF48371">
    <property type="entry name" value="ARM repeat"/>
    <property type="match status" value="1"/>
</dbReference>
<dbReference type="Pfam" id="PF12922">
    <property type="entry name" value="Cnd1_N"/>
    <property type="match status" value="1"/>
</dbReference>
<comment type="similarity">
    <text evidence="3 10">Belongs to the CND1 (condensin subunit 1) family.</text>
</comment>
<evidence type="ECO:0000256" key="6">
    <source>
        <dbReference type="ARBA" id="ARBA00022776"/>
    </source>
</evidence>
<evidence type="ECO:0000313" key="14">
    <source>
        <dbReference type="EMBL" id="CAI4035184.1"/>
    </source>
</evidence>
<dbReference type="InterPro" id="IPR007673">
    <property type="entry name" value="Condensin_cplx_su1"/>
</dbReference>
<feature type="domain" description="Condensin complex subunit 1 N-terminal" evidence="13">
    <location>
        <begin position="67"/>
        <end position="235"/>
    </location>
</feature>
<comment type="function">
    <text evidence="10">Regulatory subunit of the condensin complex, a complex required for conversion of interphase chromatin into mitotic-like condense chromosomes. The condensin complex probably introduces positive supercoils into relaxed DNA in the presence of type I topoisomerases and converts nicked DNA into positive knotted forms in the presence of type II topoisomerases.</text>
</comment>
<comment type="subcellular location">
    <subcellularLocation>
        <location evidence="2">Chromosome</location>
    </subcellularLocation>
    <subcellularLocation>
        <location evidence="1">Nucleus</location>
    </subcellularLocation>
</comment>
<evidence type="ECO:0000256" key="10">
    <source>
        <dbReference type="PIRNR" id="PIRNR017127"/>
    </source>
</evidence>
<dbReference type="AlphaFoldDB" id="A0AA35ISY1"/>
<dbReference type="RefSeq" id="XP_056078304.1">
    <property type="nucleotide sequence ID" value="XM_056224380.1"/>
</dbReference>
<evidence type="ECO:0000256" key="3">
    <source>
        <dbReference type="ARBA" id="ARBA00009606"/>
    </source>
</evidence>
<sequence>MSGFDLSEYLTKFQTRDRESYPHLENPSRELNAIIDQLAVSPEQIDASSEALETLIDLCHNFPHLVPKLQIQLSYLISSSLSNLSKDIKAHFSSNINFAEISELIPQWKTHMEEYGYLIHVLLTFLQDELHKVSSQSTNLNRSSKNTKNDNANVELFRKDCNQMENLLESIIKLLEINLSKIFQTTPEKDMFIGLFTRPLFVLLEIEPLTKVSSIKMFIQRILAVCVKNHGQGSSIQSSLMTNLTYFLHLSVFNAELLKLLNDEYNYPQLTESILKEISTRVFNAKDTTGPKAISNFLIKLSELSPGIMLRQMNLVVSLLNNSSITLRCSVVEACGNIVAELAQGTQSMEHYKQQIAVLIELLEERFQDSNPYVRTKAIQGCSKICDLSSKFNKCKAKFTALAVRSLQDRSSLVRRNSVKLLSKLLLKHPFKAIHGSQLRLTEWEEYLRVTESKLKATLENVESQETLNDAIEKSLIEEEAERDEDQRRAELNDSFDKGADLSRIENEVENLNTTANANALMKLKLMTVYYKDAISFIKEIHKSIELISNLLFSRNRNEVLESMDFLVLADAYDIELSEFGIKKMLHLIWMKGTNDEGMSISAHLIECYKQLFLTAPDSCNVREKTAHIAKNLINLTIDASIADLASLEQLLGMMHEQKLIDQHVINVLWAIYNSASKSNTKLERNVDTNEGRFSKKQIHGSIIILGMLSLTDNEIALKGLESLLNIGLGRVGIKDPTLCRYSCVALERMVPKKSTIITKAINQELENVAVKKLYAMIINYTRDNEYYPMCEQALSALFTISSKPDILATDLIREKTMMTFGKPEGEDSILSLEQSSRVVSLSQLLFIVGQVAIKTLVYLEKCEAEFKKRKIEAETRNGKGKNQNDNIVNTTQDNCDDKELEMIGGTNEDDFTDAIQFVKESELLFGEKSILGKFCPIVEEIVSNSGRFSDPMLQRTATLCLEKLMCLSSKYCEKRLPLLITVMEKSPDPTIRSNAVLGLGDMAVCFNNLVDENTDYLYRRLHDENLMVQRTCLMTVTFLILAGQVKVKGQLGEMAKCLDNPDQGISDMCRLFFTELASKDNAIYNGFIDIFSNLSTDDLLSKESFKKIIKFLLTFIDKERHQKQLNEKLVGRLRKCETQRQWDDIAFVLNNLPYKNEDVTALLEEGFKVVSAKE</sequence>
<name>A0AA35ISY1_SACMI</name>
<dbReference type="InterPro" id="IPR011989">
    <property type="entry name" value="ARM-like"/>
</dbReference>
<evidence type="ECO:0000256" key="5">
    <source>
        <dbReference type="ARBA" id="ARBA00022618"/>
    </source>
</evidence>
<dbReference type="GO" id="GO:0051301">
    <property type="term" value="P:cell division"/>
    <property type="evidence" value="ECO:0007669"/>
    <property type="project" value="UniProtKB-KW"/>
</dbReference>
<dbReference type="PANTHER" id="PTHR14222">
    <property type="entry name" value="CONDENSIN"/>
    <property type="match status" value="1"/>
</dbReference>
<dbReference type="GO" id="GO:0007076">
    <property type="term" value="P:mitotic chromosome condensation"/>
    <property type="evidence" value="ECO:0007669"/>
    <property type="project" value="InterPro"/>
</dbReference>
<keyword evidence="6 10" id="KW-0498">Mitosis</keyword>
<dbReference type="GO" id="GO:0042393">
    <property type="term" value="F:histone binding"/>
    <property type="evidence" value="ECO:0007669"/>
    <property type="project" value="TreeGrafter"/>
</dbReference>
<evidence type="ECO:0000259" key="13">
    <source>
        <dbReference type="Pfam" id="PF12922"/>
    </source>
</evidence>
<proteinExistence type="inferred from homology"/>
<dbReference type="Proteomes" id="UP001161438">
    <property type="component" value="Chromosome 12"/>
</dbReference>
<dbReference type="Pfam" id="PF12717">
    <property type="entry name" value="Cnd1"/>
    <property type="match status" value="2"/>
</dbReference>
<keyword evidence="7 10" id="KW-0226">DNA condensation</keyword>